<dbReference type="RefSeq" id="WP_272236467.1">
    <property type="nucleotide sequence ID" value="NZ_JAPFIM010000017.1"/>
</dbReference>
<name>A0ABT5GN19_9VIBR</name>
<proteinExistence type="predicted"/>
<gene>
    <name evidence="1" type="ORF">OPW20_00335</name>
</gene>
<evidence type="ECO:0000313" key="2">
    <source>
        <dbReference type="Proteomes" id="UP001150001"/>
    </source>
</evidence>
<evidence type="ECO:0000313" key="1">
    <source>
        <dbReference type="EMBL" id="MDC5738492.1"/>
    </source>
</evidence>
<organism evidence="1 2">
    <name type="scientific">Vibrio europaeus</name>
    <dbReference type="NCBI Taxonomy" id="300876"/>
    <lineage>
        <taxon>Bacteria</taxon>
        <taxon>Pseudomonadati</taxon>
        <taxon>Pseudomonadota</taxon>
        <taxon>Gammaproteobacteria</taxon>
        <taxon>Vibrionales</taxon>
        <taxon>Vibrionaceae</taxon>
        <taxon>Vibrio</taxon>
        <taxon>Vibrio oreintalis group</taxon>
    </lineage>
</organism>
<protein>
    <submittedName>
        <fullName evidence="1">Uncharacterized protein</fullName>
    </submittedName>
</protein>
<reference evidence="1" key="1">
    <citation type="submission" date="2022-11" db="EMBL/GenBank/DDBJ databases">
        <title>Role of the vibriolysin VemA secreted by the emergent pathogen Vibrio europaeus in the colonization of Manila clam mucus.</title>
        <authorList>
            <person name="Martinez C."/>
            <person name="Rodriguez S."/>
            <person name="Vences A."/>
            <person name="Barja J.L."/>
            <person name="Toranzo A.E."/>
            <person name="Dubert J."/>
        </authorList>
    </citation>
    <scope>NUCLEOTIDE SEQUENCE</scope>
    <source>
        <strain evidence="1">3454</strain>
    </source>
</reference>
<accession>A0ABT5GN19</accession>
<sequence length="41" mass="4899">MMLAIQWHSMSVILWLTTKGDSQMLMLMHQMDGYRFAIERP</sequence>
<dbReference type="Proteomes" id="UP001150001">
    <property type="component" value="Unassembled WGS sequence"/>
</dbReference>
<dbReference type="GeneID" id="78079421"/>
<dbReference type="EMBL" id="JAPFIT010000003">
    <property type="protein sequence ID" value="MDC5738492.1"/>
    <property type="molecule type" value="Genomic_DNA"/>
</dbReference>
<keyword evidence="2" id="KW-1185">Reference proteome</keyword>
<comment type="caution">
    <text evidence="1">The sequence shown here is derived from an EMBL/GenBank/DDBJ whole genome shotgun (WGS) entry which is preliminary data.</text>
</comment>